<protein>
    <submittedName>
        <fullName evidence="2">Uncharacterized protein</fullName>
    </submittedName>
</protein>
<gene>
    <name evidence="2" type="ORF">D1869_05780</name>
    <name evidence="1" type="ORF">HNQ62_002827</name>
</gene>
<organism evidence="2 3">
    <name type="scientific">Sulfurisphaera ohwakuensis</name>
    <dbReference type="NCBI Taxonomy" id="69656"/>
    <lineage>
        <taxon>Archaea</taxon>
        <taxon>Thermoproteota</taxon>
        <taxon>Thermoprotei</taxon>
        <taxon>Sulfolobales</taxon>
        <taxon>Sulfolobaceae</taxon>
        <taxon>Sulfurisphaera</taxon>
    </lineage>
</organism>
<accession>A0A650CFU0</accession>
<dbReference type="AlphaFoldDB" id="A0A650CFU0"/>
<evidence type="ECO:0000313" key="2">
    <source>
        <dbReference type="EMBL" id="QGR16751.1"/>
    </source>
</evidence>
<dbReference type="Proteomes" id="UP000427373">
    <property type="component" value="Chromosome"/>
</dbReference>
<sequence length="145" mass="16373">MVEIIDHTKVIEENLDKLPKPPGEVQILEKRHGSLDEITVGYVKTPYSEGYEIDIDAGNGVHYVIVPHLSKNGLIVNVEKFANVLNKGDYLELDIKAIMITNGAKSIIKVLDCRYRIPRLKMTVEELADKMKKEGLSFIKIERIG</sequence>
<evidence type="ECO:0000313" key="1">
    <source>
        <dbReference type="EMBL" id="MBB5255052.1"/>
    </source>
</evidence>
<dbReference type="EMBL" id="JACHFY010000039">
    <property type="protein sequence ID" value="MBB5255052.1"/>
    <property type="molecule type" value="Genomic_DNA"/>
</dbReference>
<keyword evidence="3" id="KW-1185">Reference proteome</keyword>
<evidence type="ECO:0000313" key="3">
    <source>
        <dbReference type="Proteomes" id="UP000427373"/>
    </source>
</evidence>
<dbReference type="EMBL" id="CP045484">
    <property type="protein sequence ID" value="QGR16751.1"/>
    <property type="molecule type" value="Genomic_DNA"/>
</dbReference>
<dbReference type="Proteomes" id="UP000582213">
    <property type="component" value="Unassembled WGS sequence"/>
</dbReference>
<proteinExistence type="predicted"/>
<reference evidence="1 4" key="2">
    <citation type="submission" date="2020-08" db="EMBL/GenBank/DDBJ databases">
        <title>Genomic Encyclopedia of Type Strains, Phase IV (KMG-IV): sequencing the most valuable type-strain genomes for metagenomic binning, comparative biology and taxonomic classification.</title>
        <authorList>
            <person name="Goeker M."/>
        </authorList>
    </citation>
    <scope>NUCLEOTIDE SEQUENCE [LARGE SCALE GENOMIC DNA]</scope>
    <source>
        <strain evidence="1 4">DSM 12421</strain>
    </source>
</reference>
<reference evidence="2 3" key="1">
    <citation type="submission" date="2019-10" db="EMBL/GenBank/DDBJ databases">
        <title>Genome Sequences from Six Type Strain Members of the Archaeal Family Sulfolobaceae: Acidianus ambivalens, Acidianus infernus, Metallosphaera prunae, Stygiolobus azoricus, Sulfolobus metallicus, and Sulfurisphaera ohwakuensis.</title>
        <authorList>
            <person name="Counts J.A."/>
            <person name="Kelly R.M."/>
        </authorList>
    </citation>
    <scope>NUCLEOTIDE SEQUENCE [LARGE SCALE GENOMIC DNA]</scope>
    <source>
        <strain evidence="2 3">TA-1</strain>
    </source>
</reference>
<dbReference type="KEGG" id="soh:D1869_05780"/>
<evidence type="ECO:0000313" key="4">
    <source>
        <dbReference type="Proteomes" id="UP000582213"/>
    </source>
</evidence>
<dbReference type="GeneID" id="42800736"/>
<dbReference type="OrthoDB" id="39047at2157"/>
<name>A0A650CFU0_SULOH</name>
<dbReference type="RefSeq" id="WP_156014305.1">
    <property type="nucleotide sequence ID" value="NZ_CP045484.1"/>
</dbReference>